<feature type="compositionally biased region" description="Basic and acidic residues" evidence="7">
    <location>
        <begin position="1"/>
        <end position="10"/>
    </location>
</feature>
<proteinExistence type="inferred from homology"/>
<dbReference type="NCBIfam" id="TIGR00632">
    <property type="entry name" value="vsr"/>
    <property type="match status" value="1"/>
</dbReference>
<reference evidence="8" key="1">
    <citation type="submission" date="2018-05" db="EMBL/GenBank/DDBJ databases">
        <title>Complete genome sequnece of Akkermansia muciniphila EB-AMDK-40.</title>
        <authorList>
            <person name="Nam Y.-D."/>
            <person name="Chung W.-H."/>
            <person name="Park Y.S."/>
            <person name="Kang J."/>
        </authorList>
    </citation>
    <scope>NUCLEOTIDE SEQUENCE</scope>
    <source>
        <strain evidence="8">EB-AMDK-40</strain>
    </source>
</reference>
<keyword evidence="5 6" id="KW-0234">DNA repair</keyword>
<dbReference type="EMBL" id="CP029701">
    <property type="protein sequence ID" value="QHV62563.1"/>
    <property type="molecule type" value="Genomic_DNA"/>
</dbReference>
<evidence type="ECO:0000256" key="2">
    <source>
        <dbReference type="ARBA" id="ARBA00022759"/>
    </source>
</evidence>
<keyword evidence="2 6" id="KW-0255">Endonuclease</keyword>
<dbReference type="EC" id="3.1.-.-" evidence="6"/>
<comment type="similarity">
    <text evidence="6">Belongs to the vsr family.</text>
</comment>
<accession>A0AAE6W136</accession>
<dbReference type="GO" id="GO:0006298">
    <property type="term" value="P:mismatch repair"/>
    <property type="evidence" value="ECO:0007669"/>
    <property type="project" value="UniProtKB-UniRule"/>
</dbReference>
<dbReference type="REBASE" id="375168">
    <property type="entry name" value="V.Amu40ORF3870P"/>
</dbReference>
<keyword evidence="3 6" id="KW-0227">DNA damage</keyword>
<evidence type="ECO:0000256" key="4">
    <source>
        <dbReference type="ARBA" id="ARBA00022801"/>
    </source>
</evidence>
<evidence type="ECO:0000256" key="7">
    <source>
        <dbReference type="SAM" id="MobiDB-lite"/>
    </source>
</evidence>
<dbReference type="Gene3D" id="3.40.960.10">
    <property type="entry name" value="VSR Endonuclease"/>
    <property type="match status" value="1"/>
</dbReference>
<feature type="region of interest" description="Disordered" evidence="7">
    <location>
        <begin position="1"/>
        <end position="20"/>
    </location>
</feature>
<protein>
    <recommendedName>
        <fullName evidence="6">Very short patch repair endonuclease</fullName>
        <ecNumber evidence="6">3.1.-.-</ecNumber>
    </recommendedName>
</protein>
<evidence type="ECO:0000256" key="6">
    <source>
        <dbReference type="PIRNR" id="PIRNR018267"/>
    </source>
</evidence>
<dbReference type="RefSeq" id="WP_102722140.1">
    <property type="nucleotide sequence ID" value="NZ_CP029701.1"/>
</dbReference>
<dbReference type="GO" id="GO:0016787">
    <property type="term" value="F:hydrolase activity"/>
    <property type="evidence" value="ECO:0007669"/>
    <property type="project" value="UniProtKB-KW"/>
</dbReference>
<dbReference type="InterPro" id="IPR004603">
    <property type="entry name" value="DNA_mismatch_endonuc_vsr"/>
</dbReference>
<dbReference type="SUPFAM" id="SSF52980">
    <property type="entry name" value="Restriction endonuclease-like"/>
    <property type="match status" value="1"/>
</dbReference>
<organism evidence="8 9">
    <name type="scientific">Akkermansia massiliensis</name>
    <dbReference type="NCBI Taxonomy" id="2927224"/>
    <lineage>
        <taxon>Bacteria</taxon>
        <taxon>Pseudomonadati</taxon>
        <taxon>Verrucomicrobiota</taxon>
        <taxon>Verrucomicrobiia</taxon>
        <taxon>Verrucomicrobiales</taxon>
        <taxon>Akkermansiaceae</taxon>
        <taxon>Akkermansia</taxon>
    </lineage>
</organism>
<sequence>MDVFSPEKRSQVMSRIRSKDTKPEKIIRSILHKLGFRFRINRKDLPGKPDIVLPKYKTVIFVHGCFWHQHEGCKYAVMPKSNTNYWKPKLTKNVDRDKLNVKRLNEIGWNVLTIWECQIPTITKSPQIIEGKIKKEIY</sequence>
<keyword evidence="1 6" id="KW-0540">Nuclease</keyword>
<comment type="function">
    <text evidence="6">May nick specific sequences that contain T:G mispairs resulting from m5C-deamination.</text>
</comment>
<evidence type="ECO:0000256" key="5">
    <source>
        <dbReference type="ARBA" id="ARBA00023204"/>
    </source>
</evidence>
<name>A0AAE6W136_9BACT</name>
<dbReference type="CDD" id="cd00221">
    <property type="entry name" value="Vsr"/>
    <property type="match status" value="1"/>
</dbReference>
<dbReference type="Pfam" id="PF03852">
    <property type="entry name" value="Vsr"/>
    <property type="match status" value="1"/>
</dbReference>
<dbReference type="AlphaFoldDB" id="A0AAE6W136"/>
<dbReference type="InterPro" id="IPR011335">
    <property type="entry name" value="Restrct_endonuc-II-like"/>
</dbReference>
<dbReference type="Proteomes" id="UP000642553">
    <property type="component" value="Chromosome"/>
</dbReference>
<dbReference type="PIRSF" id="PIRSF018267">
    <property type="entry name" value="VSR_endonuc"/>
    <property type="match status" value="1"/>
</dbReference>
<keyword evidence="4 6" id="KW-0378">Hydrolase</keyword>
<evidence type="ECO:0000256" key="1">
    <source>
        <dbReference type="ARBA" id="ARBA00022722"/>
    </source>
</evidence>
<evidence type="ECO:0000313" key="8">
    <source>
        <dbReference type="EMBL" id="QHV62563.1"/>
    </source>
</evidence>
<evidence type="ECO:0000313" key="9">
    <source>
        <dbReference type="Proteomes" id="UP000642553"/>
    </source>
</evidence>
<gene>
    <name evidence="8" type="ORF">DMI76_03860</name>
</gene>
<evidence type="ECO:0000256" key="3">
    <source>
        <dbReference type="ARBA" id="ARBA00022763"/>
    </source>
</evidence>
<dbReference type="GO" id="GO:0004519">
    <property type="term" value="F:endonuclease activity"/>
    <property type="evidence" value="ECO:0007669"/>
    <property type="project" value="UniProtKB-KW"/>
</dbReference>